<evidence type="ECO:0000313" key="2">
    <source>
        <dbReference type="Proteomes" id="UP000239861"/>
    </source>
</evidence>
<proteinExistence type="predicted"/>
<comment type="caution">
    <text evidence="1">The sequence shown here is derived from an EMBL/GenBank/DDBJ whole genome shotgun (WGS) entry which is preliminary data.</text>
</comment>
<dbReference type="EMBL" id="PTIW01000036">
    <property type="protein sequence ID" value="PPK58677.1"/>
    <property type="molecule type" value="Genomic_DNA"/>
</dbReference>
<evidence type="ECO:0008006" key="3">
    <source>
        <dbReference type="Google" id="ProtNLM"/>
    </source>
</evidence>
<dbReference type="AlphaFoldDB" id="A0AB36ZU14"/>
<name>A0AB36ZU14_9BACT</name>
<evidence type="ECO:0000313" key="1">
    <source>
        <dbReference type="EMBL" id="PPK58677.1"/>
    </source>
</evidence>
<accession>A0AB36ZU14</accession>
<gene>
    <name evidence="1" type="ORF">B0F89_13629</name>
</gene>
<sequence>MEITNTLFEKMLINNNISKKEFSKYSKIPYDTVVGWKKRNHVPPYAMVILKDMNYRKKLDLNIVDKLRKNNKVMLKNNYSLTKNEEKRLKSVFWGTNYTINDIVDGIKSKNQKIMKRIEENLPFNMQRQIIGKLINA</sequence>
<dbReference type="RefSeq" id="WP_079577431.1">
    <property type="nucleotide sequence ID" value="NZ_FUYO01000005.1"/>
</dbReference>
<dbReference type="Proteomes" id="UP000239861">
    <property type="component" value="Unassembled WGS sequence"/>
</dbReference>
<reference evidence="1 2" key="1">
    <citation type="submission" date="2018-02" db="EMBL/GenBank/DDBJ databases">
        <title>Subsurface microbial communities from deep shales in Ohio and West Virginia, USA.</title>
        <authorList>
            <person name="Wrighton K."/>
        </authorList>
    </citation>
    <scope>NUCLEOTIDE SEQUENCE [LARGE SCALE GENOMIC DNA]</scope>
    <source>
        <strain evidence="1 2">MARC-MIP3H16</strain>
    </source>
</reference>
<protein>
    <recommendedName>
        <fullName evidence="3">Bacteriophage CI repressor helix-turn-helix domain-containing protein</fullName>
    </recommendedName>
</protein>
<organism evidence="1 2">
    <name type="scientific">Malaciobacter marinus</name>
    <dbReference type="NCBI Taxonomy" id="505249"/>
    <lineage>
        <taxon>Bacteria</taxon>
        <taxon>Pseudomonadati</taxon>
        <taxon>Campylobacterota</taxon>
        <taxon>Epsilonproteobacteria</taxon>
        <taxon>Campylobacterales</taxon>
        <taxon>Arcobacteraceae</taxon>
        <taxon>Malaciobacter</taxon>
    </lineage>
</organism>